<feature type="domain" description="Plastocyanin-like" evidence="3">
    <location>
        <begin position="154"/>
        <end position="277"/>
    </location>
</feature>
<accession>A0AAV7F1T4</accession>
<dbReference type="InterPro" id="IPR008972">
    <property type="entry name" value="Cupredoxin"/>
</dbReference>
<evidence type="ECO:0000256" key="1">
    <source>
        <dbReference type="ARBA" id="ARBA00010609"/>
    </source>
</evidence>
<proteinExistence type="inferred from homology"/>
<dbReference type="Pfam" id="PF00394">
    <property type="entry name" value="Cu-oxidase"/>
    <property type="match status" value="1"/>
</dbReference>
<reference evidence="5 6" key="1">
    <citation type="submission" date="2021-07" db="EMBL/GenBank/DDBJ databases">
        <title>The Aristolochia fimbriata genome: insights into angiosperm evolution, floral development and chemical biosynthesis.</title>
        <authorList>
            <person name="Jiao Y."/>
        </authorList>
    </citation>
    <scope>NUCLEOTIDE SEQUENCE [LARGE SCALE GENOMIC DNA]</scope>
    <source>
        <strain evidence="5">IBCAS-2021</strain>
        <tissue evidence="5">Leaf</tissue>
    </source>
</reference>
<dbReference type="InterPro" id="IPR001117">
    <property type="entry name" value="Cu-oxidase_2nd"/>
</dbReference>
<dbReference type="GO" id="GO:0005507">
    <property type="term" value="F:copper ion binding"/>
    <property type="evidence" value="ECO:0007669"/>
    <property type="project" value="InterPro"/>
</dbReference>
<evidence type="ECO:0000259" key="4">
    <source>
        <dbReference type="Pfam" id="PF07731"/>
    </source>
</evidence>
<comment type="caution">
    <text evidence="5">The sequence shown here is derived from an EMBL/GenBank/DDBJ whole genome shotgun (WGS) entry which is preliminary data.</text>
</comment>
<feature type="compositionally biased region" description="Basic residues" evidence="2">
    <location>
        <begin position="125"/>
        <end position="140"/>
    </location>
</feature>
<evidence type="ECO:0000256" key="2">
    <source>
        <dbReference type="SAM" id="MobiDB-lite"/>
    </source>
</evidence>
<sequence length="534" mass="60461">MGEGTAGRHLHLTIGEAPTGYPHQRSVPRPQHQFHHEQQHCHQRLQQPGRALPPHLERHPTQEEFMDGRNARHQLPHPPRRKLHLPLPGEGPDRKLLLLSLHRNAPRRRRLRRPQSEQPPPHPRPLPRSRGRLHRSHRRLVQQGPQDPAAHLRHGSHPGASPNGVLINGESHRAGEADDGSRKPLFTMKPDKVYNYRICNVGLRNPLNFRIQDHPLKLVEMDGSHTVQNVYESLDIHVGQCFSVLVTANQPVKRYYMVASSRFTKYDLSAVALIAYEAAPAEAPSAELPPSPVGWAWSLNQFRSFRWNLTASAARPNPQGSYHYGGIEITRTIKIANTAGTVDGKLRYAVNGVSFVHPSDSTPLKLAEYYGVADKVFKYDVIGDEPPATDDRNNIKLDVVVINGTFRNFVEIVFENHEKGVQSWHVDGYSFFAVGMDVGKWSPKSRKNYNLLDAVSRHTIQVYPKSWSAILLTLDNAGMWNVRSNAWERHYLGQQFYISVVSPARSLRDEYSLPDISLRCGIIKDLPTPPPYTI</sequence>
<dbReference type="EMBL" id="JAINDJ010000003">
    <property type="protein sequence ID" value="KAG9454859.1"/>
    <property type="molecule type" value="Genomic_DNA"/>
</dbReference>
<dbReference type="Gene3D" id="2.60.40.420">
    <property type="entry name" value="Cupredoxins - blue copper proteins"/>
    <property type="match status" value="2"/>
</dbReference>
<organism evidence="5 6">
    <name type="scientific">Aristolochia fimbriata</name>
    <name type="common">White veined hardy Dutchman's pipe vine</name>
    <dbReference type="NCBI Taxonomy" id="158543"/>
    <lineage>
        <taxon>Eukaryota</taxon>
        <taxon>Viridiplantae</taxon>
        <taxon>Streptophyta</taxon>
        <taxon>Embryophyta</taxon>
        <taxon>Tracheophyta</taxon>
        <taxon>Spermatophyta</taxon>
        <taxon>Magnoliopsida</taxon>
        <taxon>Magnoliidae</taxon>
        <taxon>Piperales</taxon>
        <taxon>Aristolochiaceae</taxon>
        <taxon>Aristolochia</taxon>
    </lineage>
</organism>
<keyword evidence="6" id="KW-1185">Reference proteome</keyword>
<name>A0AAV7F1T4_ARIFI</name>
<feature type="compositionally biased region" description="Basic and acidic residues" evidence="2">
    <location>
        <begin position="170"/>
        <end position="182"/>
    </location>
</feature>
<dbReference type="InterPro" id="IPR045087">
    <property type="entry name" value="Cu-oxidase_fam"/>
</dbReference>
<dbReference type="SUPFAM" id="SSF49503">
    <property type="entry name" value="Cupredoxins"/>
    <property type="match status" value="2"/>
</dbReference>
<evidence type="ECO:0000313" key="5">
    <source>
        <dbReference type="EMBL" id="KAG9454859.1"/>
    </source>
</evidence>
<dbReference type="PANTHER" id="PTHR11709:SF27">
    <property type="entry name" value="OS01G0816700 PROTEIN"/>
    <property type="match status" value="1"/>
</dbReference>
<feature type="compositionally biased region" description="Basic residues" evidence="2">
    <location>
        <begin position="71"/>
        <end position="84"/>
    </location>
</feature>
<gene>
    <name evidence="5" type="ORF">H6P81_007763</name>
</gene>
<feature type="region of interest" description="Disordered" evidence="2">
    <location>
        <begin position="16"/>
        <end position="35"/>
    </location>
</feature>
<dbReference type="InterPro" id="IPR011706">
    <property type="entry name" value="Cu-oxidase_C"/>
</dbReference>
<feature type="region of interest" description="Disordered" evidence="2">
    <location>
        <begin position="71"/>
        <end position="186"/>
    </location>
</feature>
<dbReference type="GO" id="GO:0016491">
    <property type="term" value="F:oxidoreductase activity"/>
    <property type="evidence" value="ECO:0007669"/>
    <property type="project" value="InterPro"/>
</dbReference>
<dbReference type="AlphaFoldDB" id="A0AAV7F1T4"/>
<dbReference type="Proteomes" id="UP000825729">
    <property type="component" value="Unassembled WGS sequence"/>
</dbReference>
<feature type="domain" description="Plastocyanin-like" evidence="4">
    <location>
        <begin position="363"/>
        <end position="503"/>
    </location>
</feature>
<dbReference type="Pfam" id="PF07731">
    <property type="entry name" value="Cu-oxidase_2"/>
    <property type="match status" value="1"/>
</dbReference>
<evidence type="ECO:0000259" key="3">
    <source>
        <dbReference type="Pfam" id="PF00394"/>
    </source>
</evidence>
<comment type="similarity">
    <text evidence="1">Belongs to the multicopper oxidase family.</text>
</comment>
<protein>
    <submittedName>
        <fullName evidence="5">Uncharacterized protein</fullName>
    </submittedName>
</protein>
<feature type="compositionally biased region" description="Basic residues" evidence="2">
    <location>
        <begin position="104"/>
        <end position="113"/>
    </location>
</feature>
<dbReference type="PANTHER" id="PTHR11709">
    <property type="entry name" value="MULTI-COPPER OXIDASE"/>
    <property type="match status" value="1"/>
</dbReference>
<evidence type="ECO:0000313" key="6">
    <source>
        <dbReference type="Proteomes" id="UP000825729"/>
    </source>
</evidence>